<dbReference type="PANTHER" id="PTHR37984:SF5">
    <property type="entry name" value="PROTEIN NYNRIN-LIKE"/>
    <property type="match status" value="1"/>
</dbReference>
<name>A0AA85K9L7_TRIRE</name>
<evidence type="ECO:0000256" key="5">
    <source>
        <dbReference type="ARBA" id="ARBA00022759"/>
    </source>
</evidence>
<dbReference type="Proteomes" id="UP000050795">
    <property type="component" value="Unassembled WGS sequence"/>
</dbReference>
<feature type="domain" description="Integrase catalytic" evidence="11">
    <location>
        <begin position="996"/>
        <end position="1164"/>
    </location>
</feature>
<dbReference type="Gene3D" id="3.30.420.10">
    <property type="entry name" value="Ribonuclease H-like superfamily/Ribonuclease H"/>
    <property type="match status" value="1"/>
</dbReference>
<feature type="domain" description="Reverse transcriptase" evidence="10">
    <location>
        <begin position="462"/>
        <end position="639"/>
    </location>
</feature>
<dbReference type="SUPFAM" id="SSF57756">
    <property type="entry name" value="Retrovirus zinc finger-like domains"/>
    <property type="match status" value="1"/>
</dbReference>
<dbReference type="SUPFAM" id="SSF56672">
    <property type="entry name" value="DNA/RNA polymerases"/>
    <property type="match status" value="1"/>
</dbReference>
<evidence type="ECO:0000256" key="6">
    <source>
        <dbReference type="ARBA" id="ARBA00022801"/>
    </source>
</evidence>
<dbReference type="CDD" id="cd00303">
    <property type="entry name" value="retropepsin_like"/>
    <property type="match status" value="1"/>
</dbReference>
<dbReference type="Gene3D" id="3.30.70.270">
    <property type="match status" value="2"/>
</dbReference>
<dbReference type="InterPro" id="IPR043502">
    <property type="entry name" value="DNA/RNA_pol_sf"/>
</dbReference>
<dbReference type="FunFam" id="3.10.20.370:FF:000001">
    <property type="entry name" value="Retrovirus-related Pol polyprotein from transposon 17.6-like protein"/>
    <property type="match status" value="1"/>
</dbReference>
<dbReference type="InterPro" id="IPR041373">
    <property type="entry name" value="RT_RNaseH"/>
</dbReference>
<keyword evidence="8" id="KW-0862">Zinc</keyword>
<keyword evidence="8" id="KW-0863">Zinc-finger</keyword>
<dbReference type="Pfam" id="PF17921">
    <property type="entry name" value="Integrase_H2C2"/>
    <property type="match status" value="1"/>
</dbReference>
<accession>A0AA85K9L7</accession>
<dbReference type="Pfam" id="PF17917">
    <property type="entry name" value="RT_RNaseH"/>
    <property type="match status" value="1"/>
</dbReference>
<dbReference type="InterPro" id="IPR001584">
    <property type="entry name" value="Integrase_cat-core"/>
</dbReference>
<dbReference type="GO" id="GO:0008270">
    <property type="term" value="F:zinc ion binding"/>
    <property type="evidence" value="ECO:0007669"/>
    <property type="project" value="UniProtKB-KW"/>
</dbReference>
<dbReference type="Pfam" id="PF13975">
    <property type="entry name" value="gag-asp_proteas"/>
    <property type="match status" value="1"/>
</dbReference>
<dbReference type="FunFam" id="3.30.70.270:FF:000020">
    <property type="entry name" value="Transposon Tf2-6 polyprotein-like Protein"/>
    <property type="match status" value="1"/>
</dbReference>
<dbReference type="GO" id="GO:0016787">
    <property type="term" value="F:hydrolase activity"/>
    <property type="evidence" value="ECO:0007669"/>
    <property type="project" value="UniProtKB-KW"/>
</dbReference>
<dbReference type="Gene3D" id="3.10.10.10">
    <property type="entry name" value="HIV Type 1 Reverse Transcriptase, subunit A, domain 1"/>
    <property type="match status" value="1"/>
</dbReference>
<keyword evidence="3" id="KW-0548">Nucleotidyltransferase</keyword>
<evidence type="ECO:0000259" key="9">
    <source>
        <dbReference type="PROSITE" id="PS50158"/>
    </source>
</evidence>
<dbReference type="GO" id="GO:0004519">
    <property type="term" value="F:endonuclease activity"/>
    <property type="evidence" value="ECO:0007669"/>
    <property type="project" value="UniProtKB-KW"/>
</dbReference>
<dbReference type="CDD" id="cd01647">
    <property type="entry name" value="RT_LTR"/>
    <property type="match status" value="1"/>
</dbReference>
<dbReference type="FunFam" id="3.30.420.10:FF:000032">
    <property type="entry name" value="Retrovirus-related Pol polyprotein from transposon 297-like Protein"/>
    <property type="match status" value="1"/>
</dbReference>
<keyword evidence="12" id="KW-1185">Reference proteome</keyword>
<dbReference type="InterPro" id="IPR036875">
    <property type="entry name" value="Znf_CCHC_sf"/>
</dbReference>
<evidence type="ECO:0000259" key="11">
    <source>
        <dbReference type="PROSITE" id="PS50994"/>
    </source>
</evidence>
<evidence type="ECO:0000256" key="3">
    <source>
        <dbReference type="ARBA" id="ARBA00022695"/>
    </source>
</evidence>
<dbReference type="Gene3D" id="1.10.340.70">
    <property type="match status" value="1"/>
</dbReference>
<dbReference type="EC" id="2.7.7.49" evidence="1"/>
<feature type="domain" description="CCHC-type" evidence="9">
    <location>
        <begin position="232"/>
        <end position="248"/>
    </location>
</feature>
<proteinExistence type="predicted"/>
<dbReference type="InterPro" id="IPR041588">
    <property type="entry name" value="Integrase_H2C2"/>
</dbReference>
<keyword evidence="5" id="KW-0255">Endonuclease</keyword>
<dbReference type="GO" id="GO:0003676">
    <property type="term" value="F:nucleic acid binding"/>
    <property type="evidence" value="ECO:0007669"/>
    <property type="project" value="InterPro"/>
</dbReference>
<dbReference type="WBParaSite" id="TREG1_86660.1">
    <property type="protein sequence ID" value="TREG1_86660.1"/>
    <property type="gene ID" value="TREG1_86660"/>
</dbReference>
<dbReference type="GO" id="GO:0015074">
    <property type="term" value="P:DNA integration"/>
    <property type="evidence" value="ECO:0007669"/>
    <property type="project" value="InterPro"/>
</dbReference>
<dbReference type="PANTHER" id="PTHR37984">
    <property type="entry name" value="PROTEIN CBG26694"/>
    <property type="match status" value="1"/>
</dbReference>
<reference evidence="12" key="1">
    <citation type="submission" date="2022-06" db="EMBL/GenBank/DDBJ databases">
        <authorList>
            <person name="Berger JAMES D."/>
            <person name="Berger JAMES D."/>
        </authorList>
    </citation>
    <scope>NUCLEOTIDE SEQUENCE [LARGE SCALE GENOMIC DNA]</scope>
</reference>
<dbReference type="Pfam" id="PF00078">
    <property type="entry name" value="RVT_1"/>
    <property type="match status" value="1"/>
</dbReference>
<reference evidence="13" key="2">
    <citation type="submission" date="2023-11" db="UniProtKB">
        <authorList>
            <consortium name="WormBaseParasite"/>
        </authorList>
    </citation>
    <scope>IDENTIFICATION</scope>
</reference>
<dbReference type="InterPro" id="IPR021109">
    <property type="entry name" value="Peptidase_aspartic_dom_sf"/>
</dbReference>
<dbReference type="SUPFAM" id="SSF50630">
    <property type="entry name" value="Acid proteases"/>
    <property type="match status" value="1"/>
</dbReference>
<dbReference type="PROSITE" id="PS50994">
    <property type="entry name" value="INTEGRASE"/>
    <property type="match status" value="1"/>
</dbReference>
<dbReference type="SUPFAM" id="SSF53098">
    <property type="entry name" value="Ribonuclease H-like"/>
    <property type="match status" value="1"/>
</dbReference>
<keyword evidence="2" id="KW-0808">Transferase</keyword>
<protein>
    <recommendedName>
        <fullName evidence="1">RNA-directed DNA polymerase</fullName>
        <ecNumber evidence="1">2.7.7.49</ecNumber>
    </recommendedName>
</protein>
<dbReference type="InterPro" id="IPR043128">
    <property type="entry name" value="Rev_trsase/Diguanyl_cyclase"/>
</dbReference>
<evidence type="ECO:0000313" key="13">
    <source>
        <dbReference type="WBParaSite" id="TREG1_86660.1"/>
    </source>
</evidence>
<dbReference type="Gene3D" id="2.40.70.10">
    <property type="entry name" value="Acid Proteases"/>
    <property type="match status" value="1"/>
</dbReference>
<evidence type="ECO:0000256" key="8">
    <source>
        <dbReference type="PROSITE-ProRule" id="PRU00047"/>
    </source>
</evidence>
<organism evidence="12 13">
    <name type="scientific">Trichobilharzia regenti</name>
    <name type="common">Nasal bird schistosome</name>
    <dbReference type="NCBI Taxonomy" id="157069"/>
    <lineage>
        <taxon>Eukaryota</taxon>
        <taxon>Metazoa</taxon>
        <taxon>Spiralia</taxon>
        <taxon>Lophotrochozoa</taxon>
        <taxon>Platyhelminthes</taxon>
        <taxon>Trematoda</taxon>
        <taxon>Digenea</taxon>
        <taxon>Strigeidida</taxon>
        <taxon>Schistosomatoidea</taxon>
        <taxon>Schistosomatidae</taxon>
        <taxon>Trichobilharzia</taxon>
    </lineage>
</organism>
<dbReference type="Pfam" id="PF00665">
    <property type="entry name" value="rve"/>
    <property type="match status" value="1"/>
</dbReference>
<dbReference type="InterPro" id="IPR001878">
    <property type="entry name" value="Znf_CCHC"/>
</dbReference>
<dbReference type="GO" id="GO:0003964">
    <property type="term" value="F:RNA-directed DNA polymerase activity"/>
    <property type="evidence" value="ECO:0007669"/>
    <property type="project" value="UniProtKB-KW"/>
</dbReference>
<dbReference type="PROSITE" id="PS50158">
    <property type="entry name" value="ZF_CCHC"/>
    <property type="match status" value="1"/>
</dbReference>
<evidence type="ECO:0000256" key="7">
    <source>
        <dbReference type="ARBA" id="ARBA00022918"/>
    </source>
</evidence>
<dbReference type="InterPro" id="IPR012337">
    <property type="entry name" value="RNaseH-like_sf"/>
</dbReference>
<dbReference type="PROSITE" id="PS50878">
    <property type="entry name" value="RT_POL"/>
    <property type="match status" value="1"/>
</dbReference>
<dbReference type="FunFam" id="1.10.340.70:FF:000001">
    <property type="entry name" value="Retrovirus-related Pol polyprotein from transposon gypsy-like Protein"/>
    <property type="match status" value="1"/>
</dbReference>
<evidence type="ECO:0000313" key="12">
    <source>
        <dbReference type="Proteomes" id="UP000050795"/>
    </source>
</evidence>
<evidence type="ECO:0000256" key="2">
    <source>
        <dbReference type="ARBA" id="ARBA00022679"/>
    </source>
</evidence>
<evidence type="ECO:0000256" key="4">
    <source>
        <dbReference type="ARBA" id="ARBA00022722"/>
    </source>
</evidence>
<dbReference type="SMART" id="SM00343">
    <property type="entry name" value="ZnF_C2HC"/>
    <property type="match status" value="1"/>
</dbReference>
<keyword evidence="4" id="KW-0540">Nuclease</keyword>
<dbReference type="Gene3D" id="4.10.60.10">
    <property type="entry name" value="Zinc finger, CCHC-type"/>
    <property type="match status" value="1"/>
</dbReference>
<dbReference type="InterPro" id="IPR050951">
    <property type="entry name" value="Retrovirus_Pol_polyprotein"/>
</dbReference>
<evidence type="ECO:0000256" key="1">
    <source>
        <dbReference type="ARBA" id="ARBA00012493"/>
    </source>
</evidence>
<keyword evidence="7" id="KW-0695">RNA-directed DNA polymerase</keyword>
<dbReference type="InterPro" id="IPR036397">
    <property type="entry name" value="RNaseH_sf"/>
</dbReference>
<dbReference type="InterPro" id="IPR000477">
    <property type="entry name" value="RT_dom"/>
</dbReference>
<evidence type="ECO:0000259" key="10">
    <source>
        <dbReference type="PROSITE" id="PS50878"/>
    </source>
</evidence>
<keyword evidence="8" id="KW-0479">Metal-binding</keyword>
<dbReference type="CDD" id="cd09274">
    <property type="entry name" value="RNase_HI_RT_Ty3"/>
    <property type="match status" value="1"/>
</dbReference>
<keyword evidence="6" id="KW-0378">Hydrolase</keyword>
<sequence>MYKYVLIFIIKRSVAWPLSSVVTFGVAASKKMKIPWPAAFEEGDIRSFLRDFEAVAELVGVKEQAAKAVVLGTLLRGRAKAAYDSVDRSNGTASWKKLVERLVSEFDSETDRQLAMQQFRSMKLGPDGDPLVLAVKLTNLLRRALPTLDEESEAQLLSSQFIESVPDHISQRLQLVNATQPMDISELAKVTRQLLSTTVAAIDQPKPNEYEQKIEALQREVAALKLADRKDRCFECGKPGHWRRYCPERRKRKNFRRYNACSFFRMNLDLVGAIEKGALYSKLRVNDREVVCLIDTGAAVSLIDKNLCKSVSPCSLTVQTVGGYVLRITGRSNCTVVVGGCEVTFPFIVVPELQRTILGADFLREIGAIIDTQANVVVTKYGHINMYETSEIAAIKLSTVHNVTELINKYDHLFTGDGDPYGYCDKVNHEIPLSDPKVRSFTTRRVPCHLEGEVERQVQEMLKDDIIEEADSPYNSPVLLVKKANGKYRFCVDFRQLNSMTELRPCAMPTVVETLDRLQGANVFSVLDLRSGYWQIPIKQGDRDKTAFIVGQTQYRFKRMPFGLAGAPFTFRRLMKLLLRNLKNVEVYGDDLVIYSQNENDHVNHVEAVLRRIEEFGLRVNKTKSQIAKKNVTLLGHKVGNGEIKPLPEKILTIKTIPAPNSKRKLRQFLGRAAFYSRFVKNFNEIAAPLYRLLGEPKFVWSEESQRTFDRIKQLLDHQQMTLKLPVPGRQFTVCTDASDYAIGAVLRQDEGIVEYASRVLTLAERKYSTIEKECLAMVWAVDKWRPYLLGRRFHIETDHKPLQFLKTARDPRGKLSRWMLRLQEYDFTISHVPGSENVLADLLSRPEDESELPEVAYGVHAVEQDPLRLARRQRLDDTLNTVIQVITNGIEVDQTTASKELTTLLRQRDRLRVNAYGTLTWRENDGSWLAVIPQSSRHDMIEECHQLAHTGVARTTDLLRQSMYWPGMREDVARYVLGCPRCQLMKGDRCIRPPLQSIPVTAIGDLWSVDVMGPFPQTSNGNQYLLVMTEHATRWVDAVAIPDQRARTVTDAVVRHIVADHGVPKTILTDQGPCFESEEFTSRLQQLGIKRIRTTPYHPQTNGLTERNNRTLKEWLASKGGNWETELPLILLTHRATTQETTKKSPFQLMYGRKPRLPVHNETWPMHQKWSTTKLKAERKEAVKNVIRKQRSDVTKSQMKERTQCITFAVGDQVKCRDRRYTVGGGLGSRKLLPKWEGPYTITKRRGQVYTIRRGDKQKRVNASQLQRWVQWDKPVSNNPQLEDVAPRRSERLRTKLFDGGTSVVRAGC</sequence>